<keyword evidence="4" id="KW-1185">Reference proteome</keyword>
<accession>A0A7W7ZFL8</accession>
<evidence type="ECO:0000313" key="4">
    <source>
        <dbReference type="Proteomes" id="UP000540989"/>
    </source>
</evidence>
<protein>
    <recommendedName>
        <fullName evidence="5">LPP20 lipoprotein</fullName>
    </recommendedName>
</protein>
<dbReference type="EMBL" id="JACHIP010000005">
    <property type="protein sequence ID" value="MBB5058917.1"/>
    <property type="molecule type" value="Genomic_DNA"/>
</dbReference>
<evidence type="ECO:0000313" key="3">
    <source>
        <dbReference type="EMBL" id="MBB5058917.1"/>
    </source>
</evidence>
<gene>
    <name evidence="3" type="ORF">HDF16_003640</name>
</gene>
<organism evidence="3 4">
    <name type="scientific">Granulicella aggregans</name>
    <dbReference type="NCBI Taxonomy" id="474949"/>
    <lineage>
        <taxon>Bacteria</taxon>
        <taxon>Pseudomonadati</taxon>
        <taxon>Acidobacteriota</taxon>
        <taxon>Terriglobia</taxon>
        <taxon>Terriglobales</taxon>
        <taxon>Acidobacteriaceae</taxon>
        <taxon>Granulicella</taxon>
    </lineage>
</organism>
<sequence>MTALVRSFAATFLLLVPFAGLSQTQPTASEVSFHFEHPGLPVPMFTLTVDETGTARYEAEEAATSRGAPDADPPPTQHISRTVTLSKAATEKIFANARALDRFNTACASKAKNIADTGSKTLHYSGYGGDGSCTYNFSENKRVVVLTELFTGIARTLDVGRRLDFQHRFDRLGLDATIASLAEEVDAGRAVEVSVITPTLRSLADDGDLLQRVRQRAARLLQAAQSPS</sequence>
<evidence type="ECO:0000256" key="1">
    <source>
        <dbReference type="SAM" id="MobiDB-lite"/>
    </source>
</evidence>
<comment type="caution">
    <text evidence="3">The sequence shown here is derived from an EMBL/GenBank/DDBJ whole genome shotgun (WGS) entry which is preliminary data.</text>
</comment>
<keyword evidence="2" id="KW-0732">Signal</keyword>
<reference evidence="3 4" key="1">
    <citation type="submission" date="2020-08" db="EMBL/GenBank/DDBJ databases">
        <title>Genomic Encyclopedia of Type Strains, Phase IV (KMG-V): Genome sequencing to study the core and pangenomes of soil and plant-associated prokaryotes.</title>
        <authorList>
            <person name="Whitman W."/>
        </authorList>
    </citation>
    <scope>NUCLEOTIDE SEQUENCE [LARGE SCALE GENOMIC DNA]</scope>
    <source>
        <strain evidence="3 4">M8UP14</strain>
    </source>
</reference>
<feature type="region of interest" description="Disordered" evidence="1">
    <location>
        <begin position="57"/>
        <end position="78"/>
    </location>
</feature>
<evidence type="ECO:0000256" key="2">
    <source>
        <dbReference type="SAM" id="SignalP"/>
    </source>
</evidence>
<name>A0A7W7ZFL8_9BACT</name>
<dbReference type="RefSeq" id="WP_184219494.1">
    <property type="nucleotide sequence ID" value="NZ_JACHIP010000005.1"/>
</dbReference>
<feature type="chain" id="PRO_5030718720" description="LPP20 lipoprotein" evidence="2">
    <location>
        <begin position="29"/>
        <end position="228"/>
    </location>
</feature>
<evidence type="ECO:0008006" key="5">
    <source>
        <dbReference type="Google" id="ProtNLM"/>
    </source>
</evidence>
<dbReference type="Proteomes" id="UP000540989">
    <property type="component" value="Unassembled WGS sequence"/>
</dbReference>
<proteinExistence type="predicted"/>
<feature type="signal peptide" evidence="2">
    <location>
        <begin position="1"/>
        <end position="28"/>
    </location>
</feature>
<dbReference type="AlphaFoldDB" id="A0A7W7ZFL8"/>